<dbReference type="KEGG" id="pacp:FAZ97_30645"/>
<name>A0A7Z2JCX8_9BURK</name>
<organism evidence="2 3">
    <name type="scientific">Paraburkholderia acidiphila</name>
    <dbReference type="NCBI Taxonomy" id="2571747"/>
    <lineage>
        <taxon>Bacteria</taxon>
        <taxon>Pseudomonadati</taxon>
        <taxon>Pseudomonadota</taxon>
        <taxon>Betaproteobacteria</taxon>
        <taxon>Burkholderiales</taxon>
        <taxon>Burkholderiaceae</taxon>
        <taxon>Paraburkholderia</taxon>
    </lineage>
</organism>
<dbReference type="RefSeq" id="WP_158762545.1">
    <property type="nucleotide sequence ID" value="NZ_CP046912.1"/>
</dbReference>
<evidence type="ECO:0000313" key="3">
    <source>
        <dbReference type="Proteomes" id="UP000434209"/>
    </source>
</evidence>
<dbReference type="AlphaFoldDB" id="A0A7Z2JCX8"/>
<dbReference type="EMBL" id="CP046912">
    <property type="protein sequence ID" value="QGZ59363.1"/>
    <property type="molecule type" value="Genomic_DNA"/>
</dbReference>
<accession>A0A7Z2JCX8</accession>
<sequence length="116" mass="12142">MALNLTNTADLFARNISSAASGIAGQDVTLVQGFATSQLQSLANQSALVAGMIEANEFTDDERDFYLIGLQQMAMGFAQTLIGIIVVAVEEIYNAIINAIYTSINTIAGVALGLPA</sequence>
<keyword evidence="1" id="KW-1133">Transmembrane helix</keyword>
<keyword evidence="1" id="KW-0472">Membrane</keyword>
<keyword evidence="1" id="KW-0812">Transmembrane</keyword>
<evidence type="ECO:0000256" key="1">
    <source>
        <dbReference type="SAM" id="Phobius"/>
    </source>
</evidence>
<reference evidence="2 3" key="1">
    <citation type="submission" date="2019-12" db="EMBL/GenBank/DDBJ databases">
        <title>Paraburkholderia acidiphila 7Q-K02 sp. nov and Paraburkholderia acidisoli DHF22 sp. nov., two strains isolated from forest soil.</title>
        <authorList>
            <person name="Gao Z."/>
            <person name="Qiu L."/>
        </authorList>
    </citation>
    <scope>NUCLEOTIDE SEQUENCE [LARGE SCALE GENOMIC DNA]</scope>
    <source>
        <strain evidence="2 3">7Q-K02</strain>
    </source>
</reference>
<feature type="transmembrane region" description="Helical" evidence="1">
    <location>
        <begin position="95"/>
        <end position="114"/>
    </location>
</feature>
<keyword evidence="3" id="KW-1185">Reference proteome</keyword>
<evidence type="ECO:0000313" key="2">
    <source>
        <dbReference type="EMBL" id="QGZ59363.1"/>
    </source>
</evidence>
<protein>
    <submittedName>
        <fullName evidence="2">Uncharacterized protein</fullName>
    </submittedName>
</protein>
<gene>
    <name evidence="2" type="ORF">FAZ97_30645</name>
</gene>
<proteinExistence type="predicted"/>
<dbReference type="Proteomes" id="UP000434209">
    <property type="component" value="Chromosome 4"/>
</dbReference>
<feature type="transmembrane region" description="Helical" evidence="1">
    <location>
        <begin position="65"/>
        <end position="89"/>
    </location>
</feature>
<dbReference type="OrthoDB" id="9102346at2"/>